<feature type="compositionally biased region" description="Basic and acidic residues" evidence="9">
    <location>
        <begin position="150"/>
        <end position="213"/>
    </location>
</feature>
<evidence type="ECO:0000256" key="9">
    <source>
        <dbReference type="SAM" id="MobiDB-lite"/>
    </source>
</evidence>
<dbReference type="SUPFAM" id="SSF53850">
    <property type="entry name" value="Periplasmic binding protein-like II"/>
    <property type="match status" value="1"/>
</dbReference>
<feature type="compositionally biased region" description="Low complexity" evidence="9">
    <location>
        <begin position="262"/>
        <end position="272"/>
    </location>
</feature>
<dbReference type="GO" id="GO:0050906">
    <property type="term" value="P:detection of stimulus involved in sensory perception"/>
    <property type="evidence" value="ECO:0007669"/>
    <property type="project" value="UniProtKB-ARBA"/>
</dbReference>
<evidence type="ECO:0000259" key="12">
    <source>
        <dbReference type="Pfam" id="PF13904"/>
    </source>
</evidence>
<dbReference type="InterPro" id="IPR025259">
    <property type="entry name" value="CCDC34/181"/>
</dbReference>
<feature type="region of interest" description="Disordered" evidence="9">
    <location>
        <begin position="407"/>
        <end position="463"/>
    </location>
</feature>
<evidence type="ECO:0000256" key="2">
    <source>
        <dbReference type="ARBA" id="ARBA00008685"/>
    </source>
</evidence>
<dbReference type="GO" id="GO:0005886">
    <property type="term" value="C:plasma membrane"/>
    <property type="evidence" value="ECO:0007669"/>
    <property type="project" value="UniProtKB-SubCell"/>
</dbReference>
<evidence type="ECO:0000259" key="11">
    <source>
        <dbReference type="Pfam" id="PF00060"/>
    </source>
</evidence>
<keyword evidence="3" id="KW-1003">Cell membrane</keyword>
<feature type="region of interest" description="Disordered" evidence="9">
    <location>
        <begin position="340"/>
        <end position="368"/>
    </location>
</feature>
<feature type="domain" description="Coiled-coil" evidence="12">
    <location>
        <begin position="168"/>
        <end position="351"/>
    </location>
</feature>
<feature type="compositionally biased region" description="Low complexity" evidence="9">
    <location>
        <begin position="106"/>
        <end position="123"/>
    </location>
</feature>
<evidence type="ECO:0000256" key="5">
    <source>
        <dbReference type="ARBA" id="ARBA00022989"/>
    </source>
</evidence>
<dbReference type="PANTHER" id="PTHR42643">
    <property type="entry name" value="IONOTROPIC RECEPTOR 20A-RELATED"/>
    <property type="match status" value="1"/>
</dbReference>
<proteinExistence type="inferred from homology"/>
<feature type="region of interest" description="Disordered" evidence="9">
    <location>
        <begin position="226"/>
        <end position="308"/>
    </location>
</feature>
<feature type="transmembrane region" description="Helical" evidence="10">
    <location>
        <begin position="905"/>
        <end position="923"/>
    </location>
</feature>
<keyword evidence="5 10" id="KW-1133">Transmembrane helix</keyword>
<dbReference type="Pfam" id="PF13904">
    <property type="entry name" value="CCDC34"/>
    <property type="match status" value="1"/>
</dbReference>
<keyword evidence="4 10" id="KW-0812">Transmembrane</keyword>
<feature type="compositionally biased region" description="Basic and acidic residues" evidence="9">
    <location>
        <begin position="276"/>
        <end position="308"/>
    </location>
</feature>
<dbReference type="AlphaFoldDB" id="A0A7R9J5R1"/>
<evidence type="ECO:0000256" key="3">
    <source>
        <dbReference type="ARBA" id="ARBA00022475"/>
    </source>
</evidence>
<dbReference type="InterPro" id="IPR001320">
    <property type="entry name" value="Iontro_rcpt_C"/>
</dbReference>
<evidence type="ECO:0000256" key="8">
    <source>
        <dbReference type="ARBA" id="ARBA00023180"/>
    </source>
</evidence>
<feature type="region of interest" description="Disordered" evidence="9">
    <location>
        <begin position="1"/>
        <end position="31"/>
    </location>
</feature>
<evidence type="ECO:0000256" key="6">
    <source>
        <dbReference type="ARBA" id="ARBA00023136"/>
    </source>
</evidence>
<keyword evidence="7" id="KW-0675">Receptor</keyword>
<feature type="domain" description="Ionotropic glutamate receptor C-terminal" evidence="11">
    <location>
        <begin position="940"/>
        <end position="1163"/>
    </location>
</feature>
<gene>
    <name evidence="13" type="ORF">TCMB3V08_LOCUS5653</name>
</gene>
<comment type="subcellular location">
    <subcellularLocation>
        <location evidence="1">Cell membrane</location>
        <topology evidence="1">Multi-pass membrane protein</topology>
    </subcellularLocation>
</comment>
<sequence length="1216" mass="139053">MPADKSTSSVVTSAEESSSDIGPESGGPYRVPPVRYINSAISVEPLDDSEMSTLMTECKDEFQRTPTSVLPFLRTNGPSAGQGERLACPANCPCLAGDPDKEWVGSQDISSQSSSESRFIQEQGGCGDGTRSSPWMYGDEDYSSSPSGYHWHDYYDTSRRKDKDKKAKKAWENWCESKKEAERRKRQTLKREQERMRQEEQREQERKERQEVQARLRHLQWLDRKRRDAEDKRREKASKEELDTINKERRDEEDKRRSIQARRTLNTRLTRTAWLNKKDKEQQERRREEEVAERARRAEREKREEASRARFEAWREQAKSRPKPMPVMILENHGRLGSTLRNSPSWNPVPWRSVTDTSDTDHEIKVSHSLPTPALPLFQQANTPPSEKKVSDSLPTPVLLLSQQANTPPSEIKVSDSLPTPVLPLSQQANTPPSKIKVSDSLPTPALPLSQQANTPPSEIKVSDSLPTPALPLFQQANTPPSEIKVSHSLPTPALPLFQQANTPPSEIKVYQPGIESETPRLVARCTDHYTRGPVAEAAENALSRSPTVVQSNLEEVNPHLGGGRAENHSRKTSSSSPDRDSNLDLPVLGSRAQHETSALVNYATETGHHVKNNEGGVKLLRHVNTKSILPTVTLGNTNNIGFKDLFPEEVYQGTLGAAEGVVWFVERPDDKFWDLFDQFSSISLWNPRAYYLLVVTEPNIELSAIEEVFRTSWDGYLVLNFVVLYWSREPQIDNLEKKSIKIRLFVSNQFIEGRAMIDVYARWLNNKNFNLFSDKLLDVRGYEINVPTKQSFKNFKHKVGKKGQPYVIGYEGSAINTLIETINGTPNVFNQTPDSCQRGKTSNEICDDCPCIRVDIYGNVNIKTLKNFVSSTYPYDHDCLTHLVPKSDRLPDHMIVTLPFSADTWTVLFCVFPLLVLVFKIISHDAELELNTTLEMIRILVTGATFSMPLSTCRRLYLLLCLIYSLIMINSYQGALTSFLTVSKFYPDINTLQQLDQSGLRIAISIVHGFTSVNDPAFQFDPNDAMVMRLVRKSFFTYNRYEALSLVAHKKKTSFFTLKRWARYYVKLHEYSDQDGQPLLHVMEECTLPAKIVFEFPVNSPFQNRFNVIIGRLYESGLFLHWYSEMMVRSRYDSEGFEKRSSLKPLTIDHVRTPFLILFGGLCVSIIYISCEIILHKLYRRRSSVLKPAWDTRRNRVPKYTWNTRRDGLQWKRKL</sequence>
<feature type="transmembrane region" description="Helical" evidence="10">
    <location>
        <begin position="957"/>
        <end position="976"/>
    </location>
</feature>
<reference evidence="13" key="1">
    <citation type="submission" date="2020-11" db="EMBL/GenBank/DDBJ databases">
        <authorList>
            <person name="Tran Van P."/>
        </authorList>
    </citation>
    <scope>NUCLEOTIDE SEQUENCE</scope>
</reference>
<evidence type="ECO:0000256" key="10">
    <source>
        <dbReference type="SAM" id="Phobius"/>
    </source>
</evidence>
<feature type="region of interest" description="Disordered" evidence="9">
    <location>
        <begin position="103"/>
        <end position="213"/>
    </location>
</feature>
<dbReference type="EMBL" id="OE181352">
    <property type="protein sequence ID" value="CAD7573010.1"/>
    <property type="molecule type" value="Genomic_DNA"/>
</dbReference>
<evidence type="ECO:0000256" key="4">
    <source>
        <dbReference type="ARBA" id="ARBA00022692"/>
    </source>
</evidence>
<feature type="compositionally biased region" description="Basic and acidic residues" evidence="9">
    <location>
        <begin position="226"/>
        <end position="257"/>
    </location>
</feature>
<dbReference type="Pfam" id="PF00060">
    <property type="entry name" value="Lig_chan"/>
    <property type="match status" value="1"/>
</dbReference>
<protein>
    <submittedName>
        <fullName evidence="13">(California timema) hypothetical protein</fullName>
    </submittedName>
</protein>
<dbReference type="GO" id="GO:0015276">
    <property type="term" value="F:ligand-gated monoatomic ion channel activity"/>
    <property type="evidence" value="ECO:0007669"/>
    <property type="project" value="InterPro"/>
</dbReference>
<feature type="region of interest" description="Disordered" evidence="9">
    <location>
        <begin position="558"/>
        <end position="586"/>
    </location>
</feature>
<evidence type="ECO:0000313" key="13">
    <source>
        <dbReference type="EMBL" id="CAD7573010.1"/>
    </source>
</evidence>
<comment type="similarity">
    <text evidence="2">Belongs to the glutamate-gated ion channel (TC 1.A.10.1) family.</text>
</comment>
<dbReference type="PANTHER" id="PTHR42643:SF39">
    <property type="entry name" value="IONOTROPIC RECEPTOR 56A-RELATED"/>
    <property type="match status" value="1"/>
</dbReference>
<organism evidence="13">
    <name type="scientific">Timema californicum</name>
    <name type="common">California timema</name>
    <name type="synonym">Walking stick</name>
    <dbReference type="NCBI Taxonomy" id="61474"/>
    <lineage>
        <taxon>Eukaryota</taxon>
        <taxon>Metazoa</taxon>
        <taxon>Ecdysozoa</taxon>
        <taxon>Arthropoda</taxon>
        <taxon>Hexapoda</taxon>
        <taxon>Insecta</taxon>
        <taxon>Pterygota</taxon>
        <taxon>Neoptera</taxon>
        <taxon>Polyneoptera</taxon>
        <taxon>Phasmatodea</taxon>
        <taxon>Timematodea</taxon>
        <taxon>Timematoidea</taxon>
        <taxon>Timematidae</taxon>
        <taxon>Timema</taxon>
    </lineage>
</organism>
<accession>A0A7R9J5R1</accession>
<dbReference type="Gene3D" id="1.10.287.70">
    <property type="match status" value="1"/>
</dbReference>
<keyword evidence="6 10" id="KW-0472">Membrane</keyword>
<dbReference type="InterPro" id="IPR052192">
    <property type="entry name" value="Insect_Ionotropic_Sensory_Rcpt"/>
</dbReference>
<feature type="transmembrane region" description="Helical" evidence="10">
    <location>
        <begin position="1156"/>
        <end position="1176"/>
    </location>
</feature>
<evidence type="ECO:0000256" key="1">
    <source>
        <dbReference type="ARBA" id="ARBA00004651"/>
    </source>
</evidence>
<feature type="compositionally biased region" description="Low complexity" evidence="9">
    <location>
        <begin position="1"/>
        <end position="16"/>
    </location>
</feature>
<evidence type="ECO:0000256" key="7">
    <source>
        <dbReference type="ARBA" id="ARBA00023170"/>
    </source>
</evidence>
<name>A0A7R9J5R1_TIMCA</name>
<keyword evidence="8" id="KW-0325">Glycoprotein</keyword>